<feature type="region of interest" description="Disordered" evidence="1">
    <location>
        <begin position="429"/>
        <end position="451"/>
    </location>
</feature>
<feature type="domain" description="BHLH" evidence="2">
    <location>
        <begin position="229"/>
        <end position="313"/>
    </location>
</feature>
<feature type="region of interest" description="Disordered" evidence="1">
    <location>
        <begin position="98"/>
        <end position="191"/>
    </location>
</feature>
<evidence type="ECO:0000313" key="4">
    <source>
        <dbReference type="Proteomes" id="UP001206595"/>
    </source>
</evidence>
<dbReference type="RefSeq" id="XP_051447163.1">
    <property type="nucleotide sequence ID" value="XM_051587065.1"/>
</dbReference>
<dbReference type="SUPFAM" id="SSF47459">
    <property type="entry name" value="HLH, helix-loop-helix DNA-binding domain"/>
    <property type="match status" value="1"/>
</dbReference>
<organism evidence="3 4">
    <name type="scientific">Umbelopsis ramanniana AG</name>
    <dbReference type="NCBI Taxonomy" id="1314678"/>
    <lineage>
        <taxon>Eukaryota</taxon>
        <taxon>Fungi</taxon>
        <taxon>Fungi incertae sedis</taxon>
        <taxon>Mucoromycota</taxon>
        <taxon>Mucoromycotina</taxon>
        <taxon>Umbelopsidomycetes</taxon>
        <taxon>Umbelopsidales</taxon>
        <taxon>Umbelopsidaceae</taxon>
        <taxon>Umbelopsis</taxon>
    </lineage>
</organism>
<dbReference type="PROSITE" id="PS50888">
    <property type="entry name" value="BHLH"/>
    <property type="match status" value="1"/>
</dbReference>
<sequence length="993" mass="111163">MRERQCLAKRFQLSQSSFLLFTIIMYSSQGISMAENYLDDMDPSLRFLPMAAQSAQSMAEFEAQLQAAMLQDQPQELHPQILNLNNMDQLMPPDLFNFDDFTSFNPQPPHKPYEHPLPPQSSVPLADYTPYIKRETSSSVSSPSYDTVPENSRSPLSPTDQQAATPSPAPSMTIPASTPTSMPMSNAPSVTIPQTQTSISAAYEDQGWLPTPFLSDPMSMTPGAIEKPEKKVAHNAIERRYRNNINDRIAELKSVVPALVHAKVKSGSGKRNHPNDEEDEDEDDNEVLDGVAVATKLNKATILRKATEYIVHLKNVAQQLKMDNAALRQIASQLPGGQESLMRHHIHSQQIRTQQDSVRLAYERSQQKQQSANDTTRRKRRRAYDRRSQEDSDSSGPVTPPSSAGGRIFMAAFMAVSLFATSPLTTGTVQRTADDHHHTSRTTSSNSSAEKGSATPFGFLLGHNVWNLLRTGLLIAGITYLLIPYLHSASGKHYRRIARRFKRPSGIKIPNSQKISQVEMYKALSASLISPPPNPTSIFEPVFSLLFEFIRFTIRRAFGHDILYDADLDQDQEWTRACTWLRMSELECVGGNPLVTRISMLHSCLKTINLIETLESNGFQSFSRAYATAAIQMALSAPKFISSYCTNYFWRLAFDFYDVDDYEQDSFQIFFVDLQQDDSEESVLSLMESDIWHEALNVMRLQTQLFHEDRIVPKIKPTSSVPLEIIANFHILQKLQPLFFQLVLLITNPNDADVSDDFSETYGDTRFDEILAASVTGNPTRWYALVGACVEAVWSNNEELAESLMSDIKVLPTDSAVEDKIVQRAIAYSLIARIQLQKGDKASALRVLLKARSVHMERNNLSLNDDNSDVMSIENNVILLVDFVVQILTLQTWLKLMASPKGNGESDPIMPVSEAHGIILSMIKTLRRMVAVPPMVMDGYSQEVLDRLCKISQVFYATASRDSGCELSDDEEASQISGSVAARQALPILYGMF</sequence>
<dbReference type="PANTHER" id="PTHR47336">
    <property type="entry name" value="TRANSCRIPTION FACTOR HMS1-RELATED"/>
    <property type="match status" value="1"/>
</dbReference>
<reference evidence="3" key="1">
    <citation type="submission" date="2021-06" db="EMBL/GenBank/DDBJ databases">
        <authorList>
            <consortium name="DOE Joint Genome Institute"/>
            <person name="Mondo S.J."/>
            <person name="Amses K.R."/>
            <person name="Simmons D.R."/>
            <person name="Longcore J.E."/>
            <person name="Seto K."/>
            <person name="Alves G.H."/>
            <person name="Bonds A.E."/>
            <person name="Quandt C.A."/>
            <person name="Davis W.J."/>
            <person name="Chang Y."/>
            <person name="Letcher P.M."/>
            <person name="Powell M.J."/>
            <person name="Kuo A."/>
            <person name="Labutti K."/>
            <person name="Pangilinan J."/>
            <person name="Andreopoulos W."/>
            <person name="Tritt A."/>
            <person name="Riley R."/>
            <person name="Hundley H."/>
            <person name="Johnson J."/>
            <person name="Lipzen A."/>
            <person name="Barry K."/>
            <person name="Berbee M.L."/>
            <person name="Buchler N.E."/>
            <person name="Grigoriev I.V."/>
            <person name="Spatafora J.W."/>
            <person name="Stajich J.E."/>
            <person name="James T.Y."/>
        </authorList>
    </citation>
    <scope>NUCLEOTIDE SEQUENCE</scope>
    <source>
        <strain evidence="3">AG</strain>
    </source>
</reference>
<keyword evidence="4" id="KW-1185">Reference proteome</keyword>
<evidence type="ECO:0000256" key="1">
    <source>
        <dbReference type="SAM" id="MobiDB-lite"/>
    </source>
</evidence>
<dbReference type="GeneID" id="75912412"/>
<dbReference type="Proteomes" id="UP001206595">
    <property type="component" value="Unassembled WGS sequence"/>
</dbReference>
<dbReference type="AlphaFoldDB" id="A0AAD5EEV9"/>
<feature type="region of interest" description="Disordered" evidence="1">
    <location>
        <begin position="263"/>
        <end position="285"/>
    </location>
</feature>
<dbReference type="InterPro" id="IPR052099">
    <property type="entry name" value="Regulatory_TF_Diverse"/>
</dbReference>
<feature type="compositionally biased region" description="Pro residues" evidence="1">
    <location>
        <begin position="106"/>
        <end position="121"/>
    </location>
</feature>
<dbReference type="Pfam" id="PF00010">
    <property type="entry name" value="HLH"/>
    <property type="match status" value="1"/>
</dbReference>
<dbReference type="EMBL" id="MU620902">
    <property type="protein sequence ID" value="KAI8582159.1"/>
    <property type="molecule type" value="Genomic_DNA"/>
</dbReference>
<feature type="compositionally biased region" description="Polar residues" evidence="1">
    <location>
        <begin position="149"/>
        <end position="165"/>
    </location>
</feature>
<protein>
    <recommendedName>
        <fullName evidence="2">BHLH domain-containing protein</fullName>
    </recommendedName>
</protein>
<comment type="caution">
    <text evidence="3">The sequence shown here is derived from an EMBL/GenBank/DDBJ whole genome shotgun (WGS) entry which is preliminary data.</text>
</comment>
<dbReference type="InterPro" id="IPR036638">
    <property type="entry name" value="HLH_DNA-bd_sf"/>
</dbReference>
<reference evidence="3" key="2">
    <citation type="journal article" date="2022" name="Proc. Natl. Acad. Sci. U.S.A.">
        <title>Diploid-dominant life cycles characterize the early evolution of Fungi.</title>
        <authorList>
            <person name="Amses K.R."/>
            <person name="Simmons D.R."/>
            <person name="Longcore J.E."/>
            <person name="Mondo S.J."/>
            <person name="Seto K."/>
            <person name="Jeronimo G.H."/>
            <person name="Bonds A.E."/>
            <person name="Quandt C.A."/>
            <person name="Davis W.J."/>
            <person name="Chang Y."/>
            <person name="Federici B.A."/>
            <person name="Kuo A."/>
            <person name="LaButti K."/>
            <person name="Pangilinan J."/>
            <person name="Andreopoulos W."/>
            <person name="Tritt A."/>
            <person name="Riley R."/>
            <person name="Hundley H."/>
            <person name="Johnson J."/>
            <person name="Lipzen A."/>
            <person name="Barry K."/>
            <person name="Lang B.F."/>
            <person name="Cuomo C.A."/>
            <person name="Buchler N.E."/>
            <person name="Grigoriev I.V."/>
            <person name="Spatafora J.W."/>
            <person name="Stajich J.E."/>
            <person name="James T.Y."/>
        </authorList>
    </citation>
    <scope>NUCLEOTIDE SEQUENCE</scope>
    <source>
        <strain evidence="3">AG</strain>
    </source>
</reference>
<dbReference type="GO" id="GO:0046983">
    <property type="term" value="F:protein dimerization activity"/>
    <property type="evidence" value="ECO:0007669"/>
    <property type="project" value="InterPro"/>
</dbReference>
<name>A0AAD5EEV9_UMBRA</name>
<feature type="compositionally biased region" description="Polar residues" evidence="1">
    <location>
        <begin position="174"/>
        <end position="191"/>
    </location>
</feature>
<feature type="compositionally biased region" description="Acidic residues" evidence="1">
    <location>
        <begin position="276"/>
        <end position="285"/>
    </location>
</feature>
<dbReference type="PANTHER" id="PTHR47336:SF2">
    <property type="entry name" value="TRANSCRIPTION FACTOR HMS1-RELATED"/>
    <property type="match status" value="1"/>
</dbReference>
<evidence type="ECO:0000313" key="3">
    <source>
        <dbReference type="EMBL" id="KAI8582159.1"/>
    </source>
</evidence>
<dbReference type="InterPro" id="IPR011598">
    <property type="entry name" value="bHLH_dom"/>
</dbReference>
<evidence type="ECO:0000259" key="2">
    <source>
        <dbReference type="PROSITE" id="PS50888"/>
    </source>
</evidence>
<feature type="region of interest" description="Disordered" evidence="1">
    <location>
        <begin position="349"/>
        <end position="403"/>
    </location>
</feature>
<dbReference type="SMART" id="SM00353">
    <property type="entry name" value="HLH"/>
    <property type="match status" value="1"/>
</dbReference>
<proteinExistence type="predicted"/>
<dbReference type="Gene3D" id="4.10.280.10">
    <property type="entry name" value="Helix-loop-helix DNA-binding domain"/>
    <property type="match status" value="1"/>
</dbReference>
<gene>
    <name evidence="3" type="ORF">K450DRAFT_229300</name>
</gene>
<feature type="compositionally biased region" description="Basic residues" evidence="1">
    <location>
        <begin position="263"/>
        <end position="272"/>
    </location>
</feature>
<accession>A0AAD5EEV9</accession>